<dbReference type="InterPro" id="IPR006162">
    <property type="entry name" value="Ppantetheine_attach_site"/>
</dbReference>
<dbReference type="InterPro" id="IPR045851">
    <property type="entry name" value="AMP-bd_C_sf"/>
</dbReference>
<evidence type="ECO:0000256" key="6">
    <source>
        <dbReference type="SAM" id="MobiDB-lite"/>
    </source>
</evidence>
<dbReference type="Gene3D" id="3.30.559.10">
    <property type="entry name" value="Chloramphenicol acetyltransferase-like domain"/>
    <property type="match status" value="1"/>
</dbReference>
<dbReference type="InterPro" id="IPR001242">
    <property type="entry name" value="Condensation_dom"/>
</dbReference>
<dbReference type="InterPro" id="IPR036736">
    <property type="entry name" value="ACP-like_sf"/>
</dbReference>
<evidence type="ECO:0000313" key="9">
    <source>
        <dbReference type="Proteomes" id="UP000069241"/>
    </source>
</evidence>
<dbReference type="SUPFAM" id="SSF53335">
    <property type="entry name" value="S-adenosyl-L-methionine-dependent methyltransferases"/>
    <property type="match status" value="1"/>
</dbReference>
<dbReference type="NCBIfam" id="TIGR01733">
    <property type="entry name" value="AA-adenyl-dom"/>
    <property type="match status" value="1"/>
</dbReference>
<dbReference type="Gene3D" id="3.40.50.720">
    <property type="entry name" value="NAD(P)-binding Rossmann-like Domain"/>
    <property type="match status" value="1"/>
</dbReference>
<dbReference type="EMBL" id="CP014229">
    <property type="protein sequence ID" value="AMD89563.1"/>
    <property type="molecule type" value="Genomic_DNA"/>
</dbReference>
<dbReference type="InterPro" id="IPR036291">
    <property type="entry name" value="NAD(P)-bd_dom_sf"/>
</dbReference>
<evidence type="ECO:0000256" key="3">
    <source>
        <dbReference type="ARBA" id="ARBA00022553"/>
    </source>
</evidence>
<reference evidence="9" key="1">
    <citation type="submission" date="2016-02" db="EMBL/GenBank/DDBJ databases">
        <authorList>
            <person name="Holder M.E."/>
            <person name="Ajami N.J."/>
            <person name="Petrosino J.F."/>
        </authorList>
    </citation>
    <scope>NUCLEOTIDE SEQUENCE [LARGE SCALE GENOMIC DNA]</scope>
    <source>
        <strain evidence="9">CCUG 45958</strain>
    </source>
</reference>
<sequence length="1903" mass="211753">MDLPPNIEEVFPVTPLQAGMLFHDLKEPGASVYIQQYAFAVRGRFDMRKLDAAWMLTLQRIPSLRTSFHWEGLSKPLQAVHAKVDYRFHHEDLRALSPDEQEKRLRRFMEEDRAGSFALDRPPLVRLAFHRLKDDHLHMLLTLHHIVADGWSIGVLFEEFCKAYSCGSSPLPTGRGNLPSMRAYVAYLGAKNSETSLRWWAAKLDAAQCPPLPRRKKHPRDDGEEADQSGMPGRLEHSLTEDETAFLTQSAAGLGLTLNVFFQAAWAHVLSVNSGRADVLFASSFALRPAEIPDVEKIFGPLLNVLPIRIAFNGQICRDWLQSIQNDMIEAAEHGHVSVTALRELCTASADGSFINTMTVFENISGQGNGELPFEMTVEESFEKTSYPLTVMGFPEHTLRLVLIYDRRLFSDFDAETMLLQMKEFMLALAHGRDLPLSQITTALSAAPADKAVILAGEEHIFPPFDPWLVFDSLVKRKEDEPALILAADPADKKSGKKRDIIVSYGELHKKADHIAALLHGRGFAAGDKAGIRAVPGTDMIAAMLAVWRLNGAWMPLPPIYPERQSARIIEDSGITVLIAGQGLWNDRHMPGSLNSVLFIDGFDSDATDDAGRSLPSHIAADQRDVGCLLYTSGSTGRPKGVCLSHAGLGNRLQWMWKEYPWQKGERACAKTTTAFADFFWEIFGALLAGTPVVIPSADSAKDIASLAELVHEHAVSRLVITPSLLSALVGSGLFGRWMNCLSLLSCSGESLSPRLVESILAQVPEVRLLNLYGSTEVTADATWHEASASGSLGDTVSIGKPIANTLVAVVDENGRPLPRGEEGEIFVSGACLATGYHNNEDMTRKCFRKFPALEAFSPGATWFSTGDLAHIGQDGLLYYKGRKDRQVKIRGVRVEPDEVRHILEKHPAVSEAVVYGVLDRTEQKRLVAYIAPDSRRNDHVNAGISHLEQWKHLYNATYEKIAQKGNFTADYHIWVSSYTGLPLTREEMDECMAETVRSITALNPERILEIGCGQGFLLFPLKAVCRQYTGTDNAPEALLRLSQALETPWRDGQASTKGVCLYEGHAHDLSMIRDEPYDTAVYNSVVQYFPDRKYLLTALKQAIGKLGHGGRIYLGDLRNYDAEDIFLYSLLIHSHKDQRGTENEFLVTDVLSRTARMKSGEKELLVSPRFFHQLPGILPRVRAVETMPKRGHADNELTRFRYEAFLYLDTVPLREFCGSSVQWDAARHGRRELSRMVRQATQKGMDLCVRRMANARLTPWLRFKMALEDAVASGEMFSSMSMLLQKSEAHEESAGFTREALHDLAQETECEVDVHFASDGLSIDALFRPKGSGKAALPLSGADDRTEGPLSNSPVENRVQINVRTELEKYLEEQLSAPMRPEILLFSKSIPKTLTGKIDVKQLPNPFRQEQDAEGSLPQTSEEKRLAEIWRGLLAVRHVFREDDFFRLGGNSISITQLAFILRGEFGNHVNFRDLYQVPTLRDMAAYLAGTVKPGCVGGLSDAHLNIPEGLPEEDIHMADAAVPASMAAHPLLPGQRILVTGAPGAIGLWVLSHLLERRDCTILCLEEPEGSTGNAGPLECLQQRMRESHCWHSDYARHLRMVPGRLGEERFGLGEAEWARLADNVDLVVHSGLKVNLAQSYRNLRRINAAGTKEVIAFCCAGRCKPLHFISSLSIADHSAREENSIIREDDDFTSNKGLSSGYILSRWVMDAMVRRAGNRGLPVAIYRFNTVGGDTVSHHCDTTEIYWRLLRVCCQMGLVPESRRLVDIVPVNVAASVVPSIATRAGSYGRAFHICNPRPEPWGCWTDYLNRLGYNVSLVPSSDWVRHLNREAEGSNDDNLRILLSMVRQDGGDSIKPLRIDMSNTLGMAAPKIPPFSFELFKKYHSVMLKEGWLPNPEAQ</sequence>
<feature type="domain" description="Carrier" evidence="7">
    <location>
        <begin position="1418"/>
        <end position="1493"/>
    </location>
</feature>
<dbReference type="InterPro" id="IPR010080">
    <property type="entry name" value="Thioester_reductase-like_dom"/>
</dbReference>
<dbReference type="InterPro" id="IPR013217">
    <property type="entry name" value="Methyltransf_12"/>
</dbReference>
<dbReference type="Pfam" id="PF00501">
    <property type="entry name" value="AMP-binding"/>
    <property type="match status" value="1"/>
</dbReference>
<dbReference type="SUPFAM" id="SSF47336">
    <property type="entry name" value="ACP-like"/>
    <property type="match status" value="1"/>
</dbReference>
<keyword evidence="5" id="KW-0808">Transferase</keyword>
<evidence type="ECO:0000313" key="8">
    <source>
        <dbReference type="EMBL" id="AMD89563.1"/>
    </source>
</evidence>
<evidence type="ECO:0000256" key="4">
    <source>
        <dbReference type="ARBA" id="ARBA00022598"/>
    </source>
</evidence>
<dbReference type="PROSITE" id="PS00455">
    <property type="entry name" value="AMP_BINDING"/>
    <property type="match status" value="1"/>
</dbReference>
<gene>
    <name evidence="8" type="ORF">AXF13_05230</name>
</gene>
<dbReference type="SUPFAM" id="SSF56801">
    <property type="entry name" value="Acetyl-CoA synthetase-like"/>
    <property type="match status" value="1"/>
</dbReference>
<dbReference type="SUPFAM" id="SSF52777">
    <property type="entry name" value="CoA-dependent acyltransferases"/>
    <property type="match status" value="2"/>
</dbReference>
<dbReference type="InterPro" id="IPR023213">
    <property type="entry name" value="CAT-like_dom_sf"/>
</dbReference>
<dbReference type="Gene3D" id="3.40.50.12780">
    <property type="entry name" value="N-terminal domain of ligase-like"/>
    <property type="match status" value="1"/>
</dbReference>
<dbReference type="InterPro" id="IPR000873">
    <property type="entry name" value="AMP-dep_synth/lig_dom"/>
</dbReference>
<comment type="cofactor">
    <cofactor evidence="1">
        <name>pantetheine 4'-phosphate</name>
        <dbReference type="ChEBI" id="CHEBI:47942"/>
    </cofactor>
</comment>
<dbReference type="KEGG" id="dfi:AXF13_05230"/>
<dbReference type="Gene3D" id="3.30.559.30">
    <property type="entry name" value="Nonribosomal peptide synthetase, condensation domain"/>
    <property type="match status" value="1"/>
</dbReference>
<dbReference type="Gene3D" id="3.40.50.150">
    <property type="entry name" value="Vaccinia Virus protein VP39"/>
    <property type="match status" value="1"/>
</dbReference>
<dbReference type="PANTHER" id="PTHR44845">
    <property type="entry name" value="CARRIER DOMAIN-CONTAINING PROTEIN"/>
    <property type="match status" value="1"/>
</dbReference>
<evidence type="ECO:0000256" key="5">
    <source>
        <dbReference type="ARBA" id="ARBA00022679"/>
    </source>
</evidence>
<feature type="region of interest" description="Disordered" evidence="6">
    <location>
        <begin position="211"/>
        <end position="235"/>
    </location>
</feature>
<dbReference type="Pfam" id="PF00668">
    <property type="entry name" value="Condensation"/>
    <property type="match status" value="1"/>
</dbReference>
<dbReference type="Pfam" id="PF08242">
    <property type="entry name" value="Methyltransf_12"/>
    <property type="match status" value="1"/>
</dbReference>
<dbReference type="InterPro" id="IPR042099">
    <property type="entry name" value="ANL_N_sf"/>
</dbReference>
<keyword evidence="3" id="KW-0597">Phosphoprotein</keyword>
<dbReference type="NCBIfam" id="TIGR01746">
    <property type="entry name" value="Thioester-redct"/>
    <property type="match status" value="1"/>
</dbReference>
<dbReference type="GO" id="GO:0009403">
    <property type="term" value="P:toxin biosynthetic process"/>
    <property type="evidence" value="ECO:0007669"/>
    <property type="project" value="UniProtKB-ARBA"/>
</dbReference>
<dbReference type="Pfam" id="PF00550">
    <property type="entry name" value="PP-binding"/>
    <property type="match status" value="1"/>
</dbReference>
<evidence type="ECO:0000256" key="1">
    <source>
        <dbReference type="ARBA" id="ARBA00001957"/>
    </source>
</evidence>
<dbReference type="Gene3D" id="1.10.1200.10">
    <property type="entry name" value="ACP-like"/>
    <property type="match status" value="1"/>
</dbReference>
<keyword evidence="9" id="KW-1185">Reference proteome</keyword>
<dbReference type="Pfam" id="PF07993">
    <property type="entry name" value="NAD_binding_4"/>
    <property type="match status" value="1"/>
</dbReference>
<dbReference type="Proteomes" id="UP000069241">
    <property type="component" value="Chromosome"/>
</dbReference>
<dbReference type="PANTHER" id="PTHR44845:SF6">
    <property type="entry name" value="BETA-ALANINE-ACTIVATING ENZYME"/>
    <property type="match status" value="1"/>
</dbReference>
<dbReference type="InterPro" id="IPR010071">
    <property type="entry name" value="AA_adenyl_dom"/>
</dbReference>
<dbReference type="CDD" id="cd02440">
    <property type="entry name" value="AdoMet_MTases"/>
    <property type="match status" value="1"/>
</dbReference>
<name>A0A0X8JJK3_9BACT</name>
<keyword evidence="4" id="KW-0436">Ligase</keyword>
<dbReference type="InterPro" id="IPR013120">
    <property type="entry name" value="FAR_NAD-bd"/>
</dbReference>
<dbReference type="Gene3D" id="3.30.300.30">
    <property type="match status" value="2"/>
</dbReference>
<dbReference type="PROSITE" id="PS50075">
    <property type="entry name" value="CARRIER"/>
    <property type="match status" value="1"/>
</dbReference>
<dbReference type="PROSITE" id="PS00012">
    <property type="entry name" value="PHOSPHOPANTETHEINE"/>
    <property type="match status" value="1"/>
</dbReference>
<protein>
    <submittedName>
        <fullName evidence="8">Non-ribosomal peptide synthetase</fullName>
    </submittedName>
</protein>
<proteinExistence type="predicted"/>
<keyword evidence="2" id="KW-0596">Phosphopantetheine</keyword>
<dbReference type="GO" id="GO:0016740">
    <property type="term" value="F:transferase activity"/>
    <property type="evidence" value="ECO:0007669"/>
    <property type="project" value="UniProtKB-KW"/>
</dbReference>
<evidence type="ECO:0000259" key="7">
    <source>
        <dbReference type="PROSITE" id="PS50075"/>
    </source>
</evidence>
<feature type="region of interest" description="Disordered" evidence="6">
    <location>
        <begin position="1335"/>
        <end position="1355"/>
    </location>
</feature>
<organism evidence="8 9">
    <name type="scientific">Desulfovibrio fairfieldensis</name>
    <dbReference type="NCBI Taxonomy" id="44742"/>
    <lineage>
        <taxon>Bacteria</taxon>
        <taxon>Pseudomonadati</taxon>
        <taxon>Thermodesulfobacteriota</taxon>
        <taxon>Desulfovibrionia</taxon>
        <taxon>Desulfovibrionales</taxon>
        <taxon>Desulfovibrionaceae</taxon>
        <taxon>Desulfovibrio</taxon>
    </lineage>
</organism>
<dbReference type="RefSeq" id="WP_062251923.1">
    <property type="nucleotide sequence ID" value="NZ_CP014229.1"/>
</dbReference>
<dbReference type="InterPro" id="IPR009081">
    <property type="entry name" value="PP-bd_ACP"/>
</dbReference>
<dbReference type="GO" id="GO:0016874">
    <property type="term" value="F:ligase activity"/>
    <property type="evidence" value="ECO:0007669"/>
    <property type="project" value="UniProtKB-KW"/>
</dbReference>
<dbReference type="InterPro" id="IPR020845">
    <property type="entry name" value="AMP-binding_CS"/>
</dbReference>
<dbReference type="CDD" id="cd05930">
    <property type="entry name" value="A_NRPS"/>
    <property type="match status" value="1"/>
</dbReference>
<dbReference type="SUPFAM" id="SSF51735">
    <property type="entry name" value="NAD(P)-binding Rossmann-fold domains"/>
    <property type="match status" value="1"/>
</dbReference>
<dbReference type="InterPro" id="IPR029063">
    <property type="entry name" value="SAM-dependent_MTases_sf"/>
</dbReference>
<evidence type="ECO:0000256" key="2">
    <source>
        <dbReference type="ARBA" id="ARBA00022450"/>
    </source>
</evidence>
<dbReference type="STRING" id="44742.AXF13_05230"/>
<accession>A0A0X8JJK3</accession>